<dbReference type="Proteomes" id="UP000014984">
    <property type="component" value="Chromosome"/>
</dbReference>
<gene>
    <name evidence="1" type="ORF">STAIW_v1c09710</name>
</gene>
<evidence type="ECO:0000313" key="2">
    <source>
        <dbReference type="Proteomes" id="UP000014984"/>
    </source>
</evidence>
<sequence length="164" mass="19844">MATIDFINEVFSEIKDLIVPIFSVVSRNELVEHFTINEMLAYDFFVNNLLSFYSKLFNFENYCKTIYILMDERNLKKTDLNQLENLLKTNFIEKQFNIYTYYLSSKMTDVIRFADILDHVVYTFYNNPDSEKNYLYQNKIKKEILEKLKKEQFIIPLKNLILRH</sequence>
<evidence type="ECO:0000313" key="1">
    <source>
        <dbReference type="EMBL" id="AGR41557.1"/>
    </source>
</evidence>
<dbReference type="RefSeq" id="WP_020834696.1">
    <property type="nucleotide sequence ID" value="NC_021846.1"/>
</dbReference>
<accession>S5M0M7</accession>
<dbReference type="PATRIC" id="fig|1276220.3.peg.990"/>
<dbReference type="HOGENOM" id="CLU_1618004_0_0_14"/>
<dbReference type="AlphaFoldDB" id="S5M0M7"/>
<organism evidence="1 2">
    <name type="scientific">Spiroplasma taiwanense CT-1</name>
    <dbReference type="NCBI Taxonomy" id="1276220"/>
    <lineage>
        <taxon>Bacteria</taxon>
        <taxon>Bacillati</taxon>
        <taxon>Mycoplasmatota</taxon>
        <taxon>Mollicutes</taxon>
        <taxon>Entomoplasmatales</taxon>
        <taxon>Spiroplasmataceae</taxon>
        <taxon>Spiroplasma</taxon>
    </lineage>
</organism>
<dbReference type="KEGG" id="stai:STAIW_v1c09710"/>
<name>S5M0M7_9MOLU</name>
<proteinExistence type="predicted"/>
<dbReference type="OrthoDB" id="388407at2"/>
<protein>
    <submittedName>
        <fullName evidence="1">Uncharacterized protein</fullName>
    </submittedName>
</protein>
<reference evidence="1 2" key="1">
    <citation type="journal article" date="2013" name="Genome Biol. Evol.">
        <title>Comparison of metabolic capacities and inference of gene content evolution in mosquito-associated Spiroplasma diminutum and S. taiwanense.</title>
        <authorList>
            <person name="Lo W.S."/>
            <person name="Ku C."/>
            <person name="Chen L.L."/>
            <person name="Chang T.H."/>
            <person name="Kuo C.H."/>
        </authorList>
    </citation>
    <scope>NUCLEOTIDE SEQUENCE [LARGE SCALE GENOMIC DNA]</scope>
    <source>
        <strain evidence="1">CT-1</strain>
    </source>
</reference>
<keyword evidence="2" id="KW-1185">Reference proteome</keyword>
<dbReference type="EMBL" id="CP005074">
    <property type="protein sequence ID" value="AGR41557.1"/>
    <property type="molecule type" value="Genomic_DNA"/>
</dbReference>